<name>A0A7J6DV87_CANSA</name>
<protein>
    <submittedName>
        <fullName evidence="3">Uncharacterized protein</fullName>
    </submittedName>
</protein>
<gene>
    <name evidence="3" type="ORF">F8388_017593</name>
</gene>
<feature type="chain" id="PRO_5029911475" evidence="2">
    <location>
        <begin position="26"/>
        <end position="137"/>
    </location>
</feature>
<proteinExistence type="predicted"/>
<accession>A0A7J6DV87</accession>
<feature type="signal peptide" evidence="2">
    <location>
        <begin position="1"/>
        <end position="25"/>
    </location>
</feature>
<feature type="compositionally biased region" description="Basic residues" evidence="1">
    <location>
        <begin position="116"/>
        <end position="130"/>
    </location>
</feature>
<evidence type="ECO:0000256" key="2">
    <source>
        <dbReference type="SAM" id="SignalP"/>
    </source>
</evidence>
<keyword evidence="2" id="KW-0732">Signal</keyword>
<evidence type="ECO:0000256" key="1">
    <source>
        <dbReference type="SAM" id="MobiDB-lite"/>
    </source>
</evidence>
<sequence length="137" mass="15872">MKIALFQWALLGLWLWFSAVSFCQASSEAPGIKNEDTFIPPSKKPCLKKFHEFFHHPIPKFKKSHPPSIPVHKPEPKPEPKPKSKPEPKSEPKPKKESKPKPKPKVEPKPIYKPHPFFKKPFFKFPHPKKPFPPSKS</sequence>
<organism evidence="3 4">
    <name type="scientific">Cannabis sativa</name>
    <name type="common">Hemp</name>
    <name type="synonym">Marijuana</name>
    <dbReference type="NCBI Taxonomy" id="3483"/>
    <lineage>
        <taxon>Eukaryota</taxon>
        <taxon>Viridiplantae</taxon>
        <taxon>Streptophyta</taxon>
        <taxon>Embryophyta</taxon>
        <taxon>Tracheophyta</taxon>
        <taxon>Spermatophyta</taxon>
        <taxon>Magnoliopsida</taxon>
        <taxon>eudicotyledons</taxon>
        <taxon>Gunneridae</taxon>
        <taxon>Pentapetalae</taxon>
        <taxon>rosids</taxon>
        <taxon>fabids</taxon>
        <taxon>Rosales</taxon>
        <taxon>Cannabaceae</taxon>
        <taxon>Cannabis</taxon>
    </lineage>
</organism>
<reference evidence="3 4" key="1">
    <citation type="journal article" date="2020" name="bioRxiv">
        <title>Sequence and annotation of 42 cannabis genomes reveals extensive copy number variation in cannabinoid synthesis and pathogen resistance genes.</title>
        <authorList>
            <person name="Mckernan K.J."/>
            <person name="Helbert Y."/>
            <person name="Kane L.T."/>
            <person name="Ebling H."/>
            <person name="Zhang L."/>
            <person name="Liu B."/>
            <person name="Eaton Z."/>
            <person name="Mclaughlin S."/>
            <person name="Kingan S."/>
            <person name="Baybayan P."/>
            <person name="Concepcion G."/>
            <person name="Jordan M."/>
            <person name="Riva A."/>
            <person name="Barbazuk W."/>
            <person name="Harkins T."/>
        </authorList>
    </citation>
    <scope>NUCLEOTIDE SEQUENCE [LARGE SCALE GENOMIC DNA]</scope>
    <source>
        <strain evidence="4">cv. Jamaican Lion 4</strain>
        <tissue evidence="3">Leaf</tissue>
    </source>
</reference>
<evidence type="ECO:0000313" key="3">
    <source>
        <dbReference type="EMBL" id="KAF4350015.1"/>
    </source>
</evidence>
<dbReference type="EMBL" id="JAATIP010000377">
    <property type="protein sequence ID" value="KAF4350015.1"/>
    <property type="molecule type" value="Genomic_DNA"/>
</dbReference>
<evidence type="ECO:0000313" key="4">
    <source>
        <dbReference type="Proteomes" id="UP000525078"/>
    </source>
</evidence>
<dbReference type="AlphaFoldDB" id="A0A7J6DV87"/>
<comment type="caution">
    <text evidence="3">The sequence shown here is derived from an EMBL/GenBank/DDBJ whole genome shotgun (WGS) entry which is preliminary data.</text>
</comment>
<feature type="region of interest" description="Disordered" evidence="1">
    <location>
        <begin position="57"/>
        <end position="137"/>
    </location>
</feature>
<dbReference type="Proteomes" id="UP000525078">
    <property type="component" value="Unassembled WGS sequence"/>
</dbReference>
<feature type="compositionally biased region" description="Basic and acidic residues" evidence="1">
    <location>
        <begin position="72"/>
        <end position="110"/>
    </location>
</feature>